<evidence type="ECO:0000313" key="3">
    <source>
        <dbReference type="Ensembl" id="ENSCUSP00005028170.1"/>
    </source>
</evidence>
<feature type="chain" id="PRO_5034205484" evidence="2">
    <location>
        <begin position="28"/>
        <end position="343"/>
    </location>
</feature>
<accession>A0A8C3Y9V3</accession>
<gene>
    <name evidence="3" type="primary">MAIP1</name>
</gene>
<organism evidence="3 4">
    <name type="scientific">Catharus ustulatus</name>
    <name type="common">Russet-backed thrush</name>
    <name type="synonym">Hylocichla ustulatus</name>
    <dbReference type="NCBI Taxonomy" id="91951"/>
    <lineage>
        <taxon>Eukaryota</taxon>
        <taxon>Metazoa</taxon>
        <taxon>Chordata</taxon>
        <taxon>Craniata</taxon>
        <taxon>Vertebrata</taxon>
        <taxon>Euteleostomi</taxon>
        <taxon>Archelosauria</taxon>
        <taxon>Archosauria</taxon>
        <taxon>Dinosauria</taxon>
        <taxon>Saurischia</taxon>
        <taxon>Theropoda</taxon>
        <taxon>Coelurosauria</taxon>
        <taxon>Aves</taxon>
        <taxon>Neognathae</taxon>
        <taxon>Neoaves</taxon>
        <taxon>Telluraves</taxon>
        <taxon>Australaves</taxon>
        <taxon>Passeriformes</taxon>
        <taxon>Turdidae</taxon>
        <taxon>Catharus</taxon>
    </lineage>
</organism>
<reference evidence="3" key="2">
    <citation type="submission" date="2025-08" db="UniProtKB">
        <authorList>
            <consortium name="Ensembl"/>
        </authorList>
    </citation>
    <scope>IDENTIFICATION</scope>
</reference>
<protein>
    <submittedName>
        <fullName evidence="3">Matrix AAA peptidase interacting protein 1</fullName>
    </submittedName>
</protein>
<dbReference type="PANTHER" id="PTHR13333:SF5">
    <property type="entry name" value="M-AAA PROTEASE-INTERACTING PROTEIN 1, MITOCHONDRIAL"/>
    <property type="match status" value="1"/>
</dbReference>
<dbReference type="AlphaFoldDB" id="A0A8C3Y9V3"/>
<evidence type="ECO:0000256" key="2">
    <source>
        <dbReference type="SAM" id="SignalP"/>
    </source>
</evidence>
<dbReference type="PANTHER" id="PTHR13333">
    <property type="entry name" value="M-AAA PROTEASE-INTERACTING PROTEIN 1, MITOCHONDRIAL"/>
    <property type="match status" value="1"/>
</dbReference>
<dbReference type="GO" id="GO:0043022">
    <property type="term" value="F:ribosome binding"/>
    <property type="evidence" value="ECO:0007669"/>
    <property type="project" value="TreeGrafter"/>
</dbReference>
<keyword evidence="4" id="KW-1185">Reference proteome</keyword>
<feature type="compositionally biased region" description="Low complexity" evidence="1">
    <location>
        <begin position="39"/>
        <end position="62"/>
    </location>
</feature>
<dbReference type="GO" id="GO:0005743">
    <property type="term" value="C:mitochondrial inner membrane"/>
    <property type="evidence" value="ECO:0007669"/>
    <property type="project" value="TreeGrafter"/>
</dbReference>
<reference evidence="3" key="3">
    <citation type="submission" date="2025-09" db="UniProtKB">
        <authorList>
            <consortium name="Ensembl"/>
        </authorList>
    </citation>
    <scope>IDENTIFICATION</scope>
</reference>
<dbReference type="GO" id="GO:0032979">
    <property type="term" value="P:protein insertion into mitochondrial inner membrane from matrix"/>
    <property type="evidence" value="ECO:0007669"/>
    <property type="project" value="TreeGrafter"/>
</dbReference>
<keyword evidence="2" id="KW-0732">Signal</keyword>
<sequence length="343" mass="37308">MKRAAPGPFFVAAAAPSPALLVSLALSSPEPDTVPQPRPQQGQRGRSPSPGVTGAQAPDSALPEPPAPLASAPEPAAAAAVFPGSGSYGRTGRGRAVMALRCAAPGRVRWLARALAGSARLLPPAAAAPGPLSPARTRLPQLSARFASSAGSGTEGPQRRVVVVRITSPFAWLRTRFYYLLIRLYFDQEFSIEEFTRGAKQAFSVVSKLLSQRKLDLLEELVSAEVLQVLKEKISLLPDSHRDALAADIDAIMYTTEGDVRIYYDDDGRKFVSILMCFWYLNGANLPDEVPGEAKVFQIVFGDENTKEKKHLLTANYEFQREFTEGAKPDWTITRIEHPRLLE</sequence>
<proteinExistence type="predicted"/>
<reference evidence="3" key="1">
    <citation type="submission" date="2020-10" db="EMBL/GenBank/DDBJ databases">
        <title>Catharus ustulatus (Swainson's thrush) genome, bCatUst1, primary haplotype v2.</title>
        <authorList>
            <person name="Delmore K."/>
            <person name="Vafadar M."/>
            <person name="Formenti G."/>
            <person name="Chow W."/>
            <person name="Pelan S."/>
            <person name="Howe K."/>
            <person name="Rhie A."/>
            <person name="Mountcastle J."/>
            <person name="Haase B."/>
            <person name="Fedrigo O."/>
            <person name="Jarvis E.D."/>
        </authorList>
    </citation>
    <scope>NUCLEOTIDE SEQUENCE [LARGE SCALE GENOMIC DNA]</scope>
</reference>
<name>A0A8C3Y9V3_CATUS</name>
<evidence type="ECO:0000256" key="1">
    <source>
        <dbReference type="SAM" id="MobiDB-lite"/>
    </source>
</evidence>
<evidence type="ECO:0000313" key="4">
    <source>
        <dbReference type="Proteomes" id="UP000694563"/>
    </source>
</evidence>
<dbReference type="Proteomes" id="UP000694563">
    <property type="component" value="Chromosome 7"/>
</dbReference>
<feature type="region of interest" description="Disordered" evidence="1">
    <location>
        <begin position="24"/>
        <end position="74"/>
    </location>
</feature>
<dbReference type="Ensembl" id="ENSCUST00005029149.1">
    <property type="protein sequence ID" value="ENSCUSP00005028170.1"/>
    <property type="gene ID" value="ENSCUSG00005017277.1"/>
</dbReference>
<feature type="signal peptide" evidence="2">
    <location>
        <begin position="1"/>
        <end position="27"/>
    </location>
</feature>